<evidence type="ECO:0000256" key="2">
    <source>
        <dbReference type="ARBA" id="ARBA00022692"/>
    </source>
</evidence>
<feature type="region of interest" description="Disordered" evidence="5">
    <location>
        <begin position="1"/>
        <end position="32"/>
    </location>
</feature>
<feature type="transmembrane region" description="Helical" evidence="6">
    <location>
        <begin position="357"/>
        <end position="380"/>
    </location>
</feature>
<evidence type="ECO:0000313" key="8">
    <source>
        <dbReference type="Proteomes" id="UP001501371"/>
    </source>
</evidence>
<name>A0ABN1UV96_9ACTN</name>
<protein>
    <submittedName>
        <fullName evidence="7">Ion channel protein</fullName>
    </submittedName>
</protein>
<organism evidence="7 8">
    <name type="scientific">Streptomyces hebeiensis</name>
    <dbReference type="NCBI Taxonomy" id="229486"/>
    <lineage>
        <taxon>Bacteria</taxon>
        <taxon>Bacillati</taxon>
        <taxon>Actinomycetota</taxon>
        <taxon>Actinomycetes</taxon>
        <taxon>Kitasatosporales</taxon>
        <taxon>Streptomycetaceae</taxon>
        <taxon>Streptomyces</taxon>
    </lineage>
</organism>
<feature type="transmembrane region" description="Helical" evidence="6">
    <location>
        <begin position="131"/>
        <end position="150"/>
    </location>
</feature>
<dbReference type="Pfam" id="PF00654">
    <property type="entry name" value="Voltage_CLC"/>
    <property type="match status" value="2"/>
</dbReference>
<dbReference type="InterPro" id="IPR001807">
    <property type="entry name" value="ClC"/>
</dbReference>
<comment type="caution">
    <text evidence="7">The sequence shown here is derived from an EMBL/GenBank/DDBJ whole genome shotgun (WGS) entry which is preliminary data.</text>
</comment>
<dbReference type="PANTHER" id="PTHR43427:SF9">
    <property type="entry name" value="ION-TRANSPORT PROTEIN YFEO-RELATED"/>
    <property type="match status" value="1"/>
</dbReference>
<dbReference type="Proteomes" id="UP001501371">
    <property type="component" value="Unassembled WGS sequence"/>
</dbReference>
<feature type="transmembrane region" description="Helical" evidence="6">
    <location>
        <begin position="86"/>
        <end position="110"/>
    </location>
</feature>
<feature type="transmembrane region" description="Helical" evidence="6">
    <location>
        <begin position="244"/>
        <end position="261"/>
    </location>
</feature>
<keyword evidence="3 6" id="KW-1133">Transmembrane helix</keyword>
<evidence type="ECO:0000256" key="1">
    <source>
        <dbReference type="ARBA" id="ARBA00004141"/>
    </source>
</evidence>
<feature type="transmembrane region" description="Helical" evidence="6">
    <location>
        <begin position="281"/>
        <end position="302"/>
    </location>
</feature>
<evidence type="ECO:0000256" key="5">
    <source>
        <dbReference type="SAM" id="MobiDB-lite"/>
    </source>
</evidence>
<proteinExistence type="predicted"/>
<evidence type="ECO:0000256" key="3">
    <source>
        <dbReference type="ARBA" id="ARBA00022989"/>
    </source>
</evidence>
<dbReference type="InterPro" id="IPR014743">
    <property type="entry name" value="Cl-channel_core"/>
</dbReference>
<keyword evidence="8" id="KW-1185">Reference proteome</keyword>
<keyword evidence="2 6" id="KW-0812">Transmembrane</keyword>
<evidence type="ECO:0000256" key="4">
    <source>
        <dbReference type="ARBA" id="ARBA00023136"/>
    </source>
</evidence>
<evidence type="ECO:0000313" key="7">
    <source>
        <dbReference type="EMBL" id="GAA1172228.1"/>
    </source>
</evidence>
<feature type="transmembrane region" description="Helical" evidence="6">
    <location>
        <begin position="411"/>
        <end position="430"/>
    </location>
</feature>
<dbReference type="EMBL" id="BAAAKV010000026">
    <property type="protein sequence ID" value="GAA1172228.1"/>
    <property type="molecule type" value="Genomic_DNA"/>
</dbReference>
<dbReference type="CDD" id="cd00400">
    <property type="entry name" value="Voltage_gated_ClC"/>
    <property type="match status" value="1"/>
</dbReference>
<feature type="transmembrane region" description="Helical" evidence="6">
    <location>
        <begin position="314"/>
        <end position="337"/>
    </location>
</feature>
<gene>
    <name evidence="7" type="ORF">GCM10009654_31820</name>
</gene>
<dbReference type="Gene3D" id="1.10.3080.10">
    <property type="entry name" value="Clc chloride channel"/>
    <property type="match status" value="1"/>
</dbReference>
<feature type="transmembrane region" description="Helical" evidence="6">
    <location>
        <begin position="387"/>
        <end position="405"/>
    </location>
</feature>
<sequence length="476" mass="47222">MRGYGGRVAHDGPPAAPPPVPPSGPAVPSSASSPAPSARALLPLVVPSLAVGVASALVLLGVSAVADRLEHVLWQSLPDALGIGRYSALWMIVTLTATGLAVGIAVRLVPGHAGPDPATTGLIDAPLPARVVPGLLLVTGLALAGGVSLGPENPITAANVALVYWLGRRAAPRAPVALWPALAAAGTIGALFGTPVAAALILSESLAAGQGQGPSQGKGQGKGQGQGQGVGSGPGPRGSLWDKLFGPLIAAGAGGLTTVLVSHPTFDLGLPPYPGTGWGDLAAALVIAPVAAALGMAVVYAFPHVHAFFRSLPLLRHPVPALTAGGLVLGLLGTLGGQLTLFKGLAEVKTLAADPEGWSAGSFALMTVVKLAALTTAAACGFRGGRIFPAVFAGAALGLCAHALVPAVQPSLGVVCAVLGVLLAITRHGWLSLFTAAVLAADTTILPLLCVAALPAWLLVTGRPHMRLHDDGTPAR</sequence>
<keyword evidence="4 6" id="KW-0472">Membrane</keyword>
<feature type="region of interest" description="Disordered" evidence="5">
    <location>
        <begin position="211"/>
        <end position="235"/>
    </location>
</feature>
<feature type="transmembrane region" description="Helical" evidence="6">
    <location>
        <begin position="437"/>
        <end position="460"/>
    </location>
</feature>
<dbReference type="PANTHER" id="PTHR43427">
    <property type="entry name" value="CHLORIDE CHANNEL PROTEIN CLC-E"/>
    <property type="match status" value="1"/>
</dbReference>
<dbReference type="InterPro" id="IPR050368">
    <property type="entry name" value="ClC-type_chloride_channel"/>
</dbReference>
<feature type="transmembrane region" description="Helical" evidence="6">
    <location>
        <begin position="40"/>
        <end position="66"/>
    </location>
</feature>
<dbReference type="SUPFAM" id="SSF81340">
    <property type="entry name" value="Clc chloride channel"/>
    <property type="match status" value="2"/>
</dbReference>
<feature type="compositionally biased region" description="Pro residues" evidence="5">
    <location>
        <begin position="14"/>
        <end position="25"/>
    </location>
</feature>
<comment type="subcellular location">
    <subcellularLocation>
        <location evidence="1">Membrane</location>
        <topology evidence="1">Multi-pass membrane protein</topology>
    </subcellularLocation>
</comment>
<evidence type="ECO:0000256" key="6">
    <source>
        <dbReference type="SAM" id="Phobius"/>
    </source>
</evidence>
<accession>A0ABN1UV96</accession>
<reference evidence="7 8" key="1">
    <citation type="journal article" date="2019" name="Int. J. Syst. Evol. Microbiol.">
        <title>The Global Catalogue of Microorganisms (GCM) 10K type strain sequencing project: providing services to taxonomists for standard genome sequencing and annotation.</title>
        <authorList>
            <consortium name="The Broad Institute Genomics Platform"/>
            <consortium name="The Broad Institute Genome Sequencing Center for Infectious Disease"/>
            <person name="Wu L."/>
            <person name="Ma J."/>
        </authorList>
    </citation>
    <scope>NUCLEOTIDE SEQUENCE [LARGE SCALE GENOMIC DNA]</scope>
    <source>
        <strain evidence="7 8">JCM 12696</strain>
    </source>
</reference>